<organism evidence="1 2">
    <name type="scientific">Phocaeicola dorei</name>
    <dbReference type="NCBI Taxonomy" id="357276"/>
    <lineage>
        <taxon>Bacteria</taxon>
        <taxon>Pseudomonadati</taxon>
        <taxon>Bacteroidota</taxon>
        <taxon>Bacteroidia</taxon>
        <taxon>Bacteroidales</taxon>
        <taxon>Bacteroidaceae</taxon>
        <taxon>Phocaeicola</taxon>
    </lineage>
</organism>
<dbReference type="EMBL" id="BQOB01000001">
    <property type="protein sequence ID" value="GKH80232.1"/>
    <property type="molecule type" value="Genomic_DNA"/>
</dbReference>
<comment type="caution">
    <text evidence="1">The sequence shown here is derived from an EMBL/GenBank/DDBJ whole genome shotgun (WGS) entry which is preliminary data.</text>
</comment>
<gene>
    <name evidence="1" type="ORF">CE91St7_11160</name>
</gene>
<dbReference type="AlphaFoldDB" id="A0AA37NI76"/>
<proteinExistence type="predicted"/>
<protein>
    <submittedName>
        <fullName evidence="1">Uncharacterized protein</fullName>
    </submittedName>
</protein>
<name>A0AA37NI76_9BACT</name>
<accession>A0AA37NI76</accession>
<reference evidence="1" key="1">
    <citation type="submission" date="2022-01" db="EMBL/GenBank/DDBJ databases">
        <title>Novel bile acid biosynthetic pathways are enriched in the microbiome of centenarians.</title>
        <authorList>
            <person name="Sato Y."/>
            <person name="Atarashi K."/>
            <person name="Plichta R.D."/>
            <person name="Arai Y."/>
            <person name="Sasajima S."/>
            <person name="Kearney M.S."/>
            <person name="Suda W."/>
            <person name="Takeshita K."/>
            <person name="Sasaki T."/>
            <person name="Okamoto S."/>
            <person name="Skelly N.A."/>
            <person name="Okamura Y."/>
            <person name="Vlamakis H."/>
            <person name="Li Y."/>
            <person name="Tanoue T."/>
            <person name="Takei H."/>
            <person name="Nittono H."/>
            <person name="Narushima S."/>
            <person name="Irie J."/>
            <person name="Itoh H."/>
            <person name="Moriya K."/>
            <person name="Sugiura Y."/>
            <person name="Suematsu M."/>
            <person name="Moritoki N."/>
            <person name="Shibata S."/>
            <person name="Littman R.D."/>
            <person name="Fischbach A.M."/>
            <person name="Uwamino Y."/>
            <person name="Inoue T."/>
            <person name="Honda A."/>
            <person name="Hattori M."/>
            <person name="Murai T."/>
            <person name="Xavier J.R."/>
            <person name="Hirose N."/>
            <person name="Honda K."/>
        </authorList>
    </citation>
    <scope>NUCLEOTIDE SEQUENCE</scope>
    <source>
        <strain evidence="1">CE91-St7</strain>
    </source>
</reference>
<sequence>MRQDEGVFEQRVEQDRHMADIVHTYAEALLAGKKRFHVLDAECGNAKQMISVGASHNTCHLFTGKITTEGERWIVSGIFYT</sequence>
<evidence type="ECO:0000313" key="1">
    <source>
        <dbReference type="EMBL" id="GKH80232.1"/>
    </source>
</evidence>
<dbReference type="Proteomes" id="UP001055104">
    <property type="component" value="Unassembled WGS sequence"/>
</dbReference>
<evidence type="ECO:0000313" key="2">
    <source>
        <dbReference type="Proteomes" id="UP001055104"/>
    </source>
</evidence>